<keyword evidence="2" id="KW-0472">Membrane</keyword>
<keyword evidence="2" id="KW-0812">Transmembrane</keyword>
<dbReference type="AlphaFoldDB" id="D8RC15"/>
<evidence type="ECO:0000256" key="1">
    <source>
        <dbReference type="SAM" id="MobiDB-lite"/>
    </source>
</evidence>
<proteinExistence type="predicted"/>
<dbReference type="InParanoid" id="D8RC15"/>
<dbReference type="KEGG" id="smo:SELMODRAFT_409661"/>
<reference evidence="3 4" key="1">
    <citation type="journal article" date="2011" name="Science">
        <title>The Selaginella genome identifies genetic changes associated with the evolution of vascular plants.</title>
        <authorList>
            <person name="Banks J.A."/>
            <person name="Nishiyama T."/>
            <person name="Hasebe M."/>
            <person name="Bowman J.L."/>
            <person name="Gribskov M."/>
            <person name="dePamphilis C."/>
            <person name="Albert V.A."/>
            <person name="Aono N."/>
            <person name="Aoyama T."/>
            <person name="Ambrose B.A."/>
            <person name="Ashton N.W."/>
            <person name="Axtell M.J."/>
            <person name="Barker E."/>
            <person name="Barker M.S."/>
            <person name="Bennetzen J.L."/>
            <person name="Bonawitz N.D."/>
            <person name="Chapple C."/>
            <person name="Cheng C."/>
            <person name="Correa L.G."/>
            <person name="Dacre M."/>
            <person name="DeBarry J."/>
            <person name="Dreyer I."/>
            <person name="Elias M."/>
            <person name="Engstrom E.M."/>
            <person name="Estelle M."/>
            <person name="Feng L."/>
            <person name="Finet C."/>
            <person name="Floyd S.K."/>
            <person name="Frommer W.B."/>
            <person name="Fujita T."/>
            <person name="Gramzow L."/>
            <person name="Gutensohn M."/>
            <person name="Harholt J."/>
            <person name="Hattori M."/>
            <person name="Heyl A."/>
            <person name="Hirai T."/>
            <person name="Hiwatashi Y."/>
            <person name="Ishikawa M."/>
            <person name="Iwata M."/>
            <person name="Karol K.G."/>
            <person name="Koehler B."/>
            <person name="Kolukisaoglu U."/>
            <person name="Kubo M."/>
            <person name="Kurata T."/>
            <person name="Lalonde S."/>
            <person name="Li K."/>
            <person name="Li Y."/>
            <person name="Litt A."/>
            <person name="Lyons E."/>
            <person name="Manning G."/>
            <person name="Maruyama T."/>
            <person name="Michael T.P."/>
            <person name="Mikami K."/>
            <person name="Miyazaki S."/>
            <person name="Morinaga S."/>
            <person name="Murata T."/>
            <person name="Mueller-Roeber B."/>
            <person name="Nelson D.R."/>
            <person name="Obara M."/>
            <person name="Oguri Y."/>
            <person name="Olmstead R.G."/>
            <person name="Onodera N."/>
            <person name="Petersen B.L."/>
            <person name="Pils B."/>
            <person name="Prigge M."/>
            <person name="Rensing S.A."/>
            <person name="Riano-Pachon D.M."/>
            <person name="Roberts A.W."/>
            <person name="Sato Y."/>
            <person name="Scheller H.V."/>
            <person name="Schulz B."/>
            <person name="Schulz C."/>
            <person name="Shakirov E.V."/>
            <person name="Shibagaki N."/>
            <person name="Shinohara N."/>
            <person name="Shippen D.E."/>
            <person name="Soerensen I."/>
            <person name="Sotooka R."/>
            <person name="Sugimoto N."/>
            <person name="Sugita M."/>
            <person name="Sumikawa N."/>
            <person name="Tanurdzic M."/>
            <person name="Theissen G."/>
            <person name="Ulvskov P."/>
            <person name="Wakazuki S."/>
            <person name="Weng J.K."/>
            <person name="Willats W.W."/>
            <person name="Wipf D."/>
            <person name="Wolf P.G."/>
            <person name="Yang L."/>
            <person name="Zimmer A.D."/>
            <person name="Zhu Q."/>
            <person name="Mitros T."/>
            <person name="Hellsten U."/>
            <person name="Loque D."/>
            <person name="Otillar R."/>
            <person name="Salamov A."/>
            <person name="Schmutz J."/>
            <person name="Shapiro H."/>
            <person name="Lindquist E."/>
            <person name="Lucas S."/>
            <person name="Rokhsar D."/>
            <person name="Grigoriev I.V."/>
        </authorList>
    </citation>
    <scope>NUCLEOTIDE SEQUENCE [LARGE SCALE GENOMIC DNA]</scope>
</reference>
<keyword evidence="4" id="KW-1185">Reference proteome</keyword>
<feature type="compositionally biased region" description="Basic and acidic residues" evidence="1">
    <location>
        <begin position="113"/>
        <end position="123"/>
    </location>
</feature>
<dbReference type="EMBL" id="GL377576">
    <property type="protein sequence ID" value="EFJ30054.1"/>
    <property type="molecule type" value="Genomic_DNA"/>
</dbReference>
<feature type="compositionally biased region" description="Polar residues" evidence="1">
    <location>
        <begin position="161"/>
        <end position="170"/>
    </location>
</feature>
<evidence type="ECO:0000256" key="2">
    <source>
        <dbReference type="SAM" id="Phobius"/>
    </source>
</evidence>
<sequence>MADERVVMFRYGKTLFPMVGLQQMGESLKEVVRIVDVPDSRHEKLAFYFGGRHIDIDCRSEETPGDIDFYVTTDRIAKIIQCVHAAGREGGTTTFLKSIFAPAHYISPNTLEKGSKSSEELSPARKIASPPPPSPHRRGGAPPSKPSPKRARSPPPPSPPHSHNTRSSGPPSKALPTGASSPSPPPQQHSHNRPKPSPRRAPPPSPSRYRPAKSPPPRHQAATPPAASSNKHDTITWRPRRFGPPPPSSITWHPRLPSPPPLTMPGLATSAPPPCLASSASPSSSAAAAAAVFVTSPGLLAAGIVIFLLAMVAIIIGIWIHCTRRRSKVRDEVLVHYAGSGHHPGAGGRSQREYLIPLSKVENGLEHRPSQLNADPRIREFLRPPRRLPPSALLGGACHDSGSGNKVAVNPLFRANPVPDHQKCWGNVVESCLIVSEQQRPFSASLLQVDPLLRATDPDQQGSRENVVENPLIFSEPFSASLLQVDTLLPATDPYQQGNQGNMGEDPLIAITPEEVHEQPRPFSASLLRLRHPEDPFSAAHFEPAGKNMAANELPVCPRKGMEQSHGREQGGKVADPFFRSGIVFDPGDGAAAVQKQILKVMEMEMEKKIHMMEPRIKRFSHRMTDAKTSDSESSLLASPGHGSQSTT</sequence>
<feature type="region of interest" description="Disordered" evidence="1">
    <location>
        <begin position="622"/>
        <end position="648"/>
    </location>
</feature>
<dbReference type="Gramene" id="EFJ30054">
    <property type="protein sequence ID" value="EFJ30054"/>
    <property type="gene ID" value="SELMODRAFT_409661"/>
</dbReference>
<feature type="compositionally biased region" description="Basic and acidic residues" evidence="1">
    <location>
        <begin position="622"/>
        <end position="631"/>
    </location>
</feature>
<evidence type="ECO:0000313" key="3">
    <source>
        <dbReference type="EMBL" id="EFJ30054.1"/>
    </source>
</evidence>
<accession>D8RC15</accession>
<feature type="compositionally biased region" description="Low complexity" evidence="1">
    <location>
        <begin position="264"/>
        <end position="281"/>
    </location>
</feature>
<evidence type="ECO:0000313" key="4">
    <source>
        <dbReference type="Proteomes" id="UP000001514"/>
    </source>
</evidence>
<organism evidence="4">
    <name type="scientific">Selaginella moellendorffii</name>
    <name type="common">Spikemoss</name>
    <dbReference type="NCBI Taxonomy" id="88036"/>
    <lineage>
        <taxon>Eukaryota</taxon>
        <taxon>Viridiplantae</taxon>
        <taxon>Streptophyta</taxon>
        <taxon>Embryophyta</taxon>
        <taxon>Tracheophyta</taxon>
        <taxon>Lycopodiopsida</taxon>
        <taxon>Selaginellales</taxon>
        <taxon>Selaginellaceae</taxon>
        <taxon>Selaginella</taxon>
    </lineage>
</organism>
<dbReference type="HOGENOM" id="CLU_423005_0_0_1"/>
<protein>
    <submittedName>
        <fullName evidence="3">Uncharacterized protein</fullName>
    </submittedName>
</protein>
<dbReference type="Proteomes" id="UP000001514">
    <property type="component" value="Unassembled WGS sequence"/>
</dbReference>
<name>D8RC15_SELML</name>
<feature type="region of interest" description="Disordered" evidence="1">
    <location>
        <begin position="108"/>
        <end position="281"/>
    </location>
</feature>
<feature type="compositionally biased region" description="Polar residues" evidence="1">
    <location>
        <begin position="632"/>
        <end position="648"/>
    </location>
</feature>
<feature type="transmembrane region" description="Helical" evidence="2">
    <location>
        <begin position="299"/>
        <end position="320"/>
    </location>
</feature>
<keyword evidence="2" id="KW-1133">Transmembrane helix</keyword>
<gene>
    <name evidence="3" type="ORF">SELMODRAFT_409661</name>
</gene>